<keyword evidence="4" id="KW-0732">Signal</keyword>
<evidence type="ECO:0000256" key="6">
    <source>
        <dbReference type="ARBA" id="ARBA00023136"/>
    </source>
</evidence>
<organism evidence="8">
    <name type="scientific">Rhodosorus marinus</name>
    <dbReference type="NCBI Taxonomy" id="101924"/>
    <lineage>
        <taxon>Eukaryota</taxon>
        <taxon>Rhodophyta</taxon>
        <taxon>Stylonematophyceae</taxon>
        <taxon>Stylonematales</taxon>
        <taxon>Stylonemataceae</taxon>
        <taxon>Rhodosorus</taxon>
    </lineage>
</organism>
<gene>
    <name evidence="8" type="ORF">RMAR00112_LOCUS33322</name>
</gene>
<evidence type="ECO:0000313" key="8">
    <source>
        <dbReference type="EMBL" id="CAE0065250.1"/>
    </source>
</evidence>
<evidence type="ECO:0000256" key="3">
    <source>
        <dbReference type="ARBA" id="ARBA00022692"/>
    </source>
</evidence>
<evidence type="ECO:0000256" key="7">
    <source>
        <dbReference type="RuleBase" id="RU363079"/>
    </source>
</evidence>
<dbReference type="EMBL" id="HBHW01043044">
    <property type="protein sequence ID" value="CAE0065250.1"/>
    <property type="molecule type" value="Transcribed_RNA"/>
</dbReference>
<evidence type="ECO:0000256" key="1">
    <source>
        <dbReference type="ARBA" id="ARBA00004141"/>
    </source>
</evidence>
<dbReference type="Pfam" id="PF02990">
    <property type="entry name" value="EMP70"/>
    <property type="match status" value="1"/>
</dbReference>
<dbReference type="PANTHER" id="PTHR10766">
    <property type="entry name" value="TRANSMEMBRANE 9 SUPERFAMILY PROTEIN"/>
    <property type="match status" value="1"/>
</dbReference>
<name>A0A7S3A8Q7_9RHOD</name>
<comment type="subcellular location">
    <subcellularLocation>
        <location evidence="1">Membrane</location>
        <topology evidence="1">Multi-pass membrane protein</topology>
    </subcellularLocation>
</comment>
<accession>A0A7S3A8Q7</accession>
<keyword evidence="6 7" id="KW-0472">Membrane</keyword>
<dbReference type="PANTHER" id="PTHR10766:SF177">
    <property type="entry name" value="TRANSMEMBRANE 9 SUPERFAMILY MEMBER 1"/>
    <property type="match status" value="1"/>
</dbReference>
<dbReference type="AlphaFoldDB" id="A0A7S3A8Q7"/>
<keyword evidence="5 7" id="KW-1133">Transmembrane helix</keyword>
<protein>
    <recommendedName>
        <fullName evidence="7">Transmembrane 9 superfamily member</fullName>
    </recommendedName>
</protein>
<feature type="transmembrane region" description="Helical" evidence="7">
    <location>
        <begin position="102"/>
        <end position="123"/>
    </location>
</feature>
<comment type="caution">
    <text evidence="7">Lacks conserved residue(s) required for the propagation of feature annotation.</text>
</comment>
<evidence type="ECO:0000256" key="4">
    <source>
        <dbReference type="ARBA" id="ARBA00022729"/>
    </source>
</evidence>
<comment type="similarity">
    <text evidence="2 7">Belongs to the nonaspanin (TM9SF) (TC 9.A.2) family.</text>
</comment>
<evidence type="ECO:0000256" key="5">
    <source>
        <dbReference type="ARBA" id="ARBA00022989"/>
    </source>
</evidence>
<dbReference type="GO" id="GO:0016020">
    <property type="term" value="C:membrane"/>
    <property type="evidence" value="ECO:0007669"/>
    <property type="project" value="UniProtKB-SubCell"/>
</dbReference>
<dbReference type="InterPro" id="IPR004240">
    <property type="entry name" value="EMP70"/>
</dbReference>
<proteinExistence type="inferred from homology"/>
<dbReference type="GO" id="GO:0072657">
    <property type="term" value="P:protein localization to membrane"/>
    <property type="evidence" value="ECO:0007669"/>
    <property type="project" value="TreeGrafter"/>
</dbReference>
<keyword evidence="3 7" id="KW-0812">Transmembrane</keyword>
<reference evidence="8" key="1">
    <citation type="submission" date="2021-01" db="EMBL/GenBank/DDBJ databases">
        <authorList>
            <person name="Corre E."/>
            <person name="Pelletier E."/>
            <person name="Niang G."/>
            <person name="Scheremetjew M."/>
            <person name="Finn R."/>
            <person name="Kale V."/>
            <person name="Holt S."/>
            <person name="Cochrane G."/>
            <person name="Meng A."/>
            <person name="Brown T."/>
            <person name="Cohen L."/>
        </authorList>
    </citation>
    <scope>NUCLEOTIDE SEQUENCE</scope>
    <source>
        <strain evidence="8">CCMP 769</strain>
    </source>
</reference>
<sequence length="185" mass="21468">MIDELAIELVPLGRDLVEAAPELMNQVFVYSTLHFALKYNENHVVEVDVIAEDEVEFVHGRQKEFSLSYSVTWYESDKPTEHRLNRYIERDRLKANELRTHWLSVINAAAAAVLLFMLLLSIFGRTVNRDFARYSASVDVEDLEHDELMVEEDERGWRIVKSDVFRFPQYKELFCAVVGTGAQVL</sequence>
<evidence type="ECO:0000256" key="2">
    <source>
        <dbReference type="ARBA" id="ARBA00005227"/>
    </source>
</evidence>